<comment type="similarity">
    <text evidence="1">Belongs to the polyribonucleotide nucleotidyltransferase family.</text>
</comment>
<dbReference type="SMART" id="SM00322">
    <property type="entry name" value="KH"/>
    <property type="match status" value="1"/>
</dbReference>
<gene>
    <name evidence="12" type="primary">pnp</name>
    <name evidence="12" type="ORF">NCTC12410_01455</name>
</gene>
<dbReference type="SUPFAM" id="SSF54791">
    <property type="entry name" value="Eukaryotic type KH-domain (KH-domain type I)"/>
    <property type="match status" value="1"/>
</dbReference>
<dbReference type="InterPro" id="IPR015847">
    <property type="entry name" value="ExoRNase_PH_dom2"/>
</dbReference>
<dbReference type="SUPFAM" id="SSF50249">
    <property type="entry name" value="Nucleic acid-binding proteins"/>
    <property type="match status" value="1"/>
</dbReference>
<keyword evidence="7" id="KW-0460">Magnesium</keyword>
<dbReference type="PANTHER" id="PTHR11252:SF0">
    <property type="entry name" value="POLYRIBONUCLEOTIDE NUCLEOTIDYLTRANSFERASE 1, MITOCHONDRIAL"/>
    <property type="match status" value="1"/>
</dbReference>
<evidence type="ECO:0000256" key="3">
    <source>
        <dbReference type="ARBA" id="ARBA00022490"/>
    </source>
</evidence>
<evidence type="ECO:0000313" key="12">
    <source>
        <dbReference type="EMBL" id="STO97620.1"/>
    </source>
</evidence>
<proteinExistence type="inferred from homology"/>
<dbReference type="OrthoDB" id="9804305at2"/>
<feature type="domain" description="S1 motif" evidence="11">
    <location>
        <begin position="617"/>
        <end position="683"/>
    </location>
</feature>
<dbReference type="Pfam" id="PF00013">
    <property type="entry name" value="KH_1"/>
    <property type="match status" value="1"/>
</dbReference>
<dbReference type="InterPro" id="IPR036612">
    <property type="entry name" value="KH_dom_type_1_sf"/>
</dbReference>
<name>A0A377J593_9HELI</name>
<dbReference type="PROSITE" id="PS50084">
    <property type="entry name" value="KH_TYPE_1"/>
    <property type="match status" value="1"/>
</dbReference>
<dbReference type="PROSITE" id="PS50126">
    <property type="entry name" value="S1"/>
    <property type="match status" value="1"/>
</dbReference>
<dbReference type="GO" id="GO:0005829">
    <property type="term" value="C:cytosol"/>
    <property type="evidence" value="ECO:0007669"/>
    <property type="project" value="TreeGrafter"/>
</dbReference>
<keyword evidence="4 12" id="KW-0808">Transferase</keyword>
<dbReference type="PIRSF" id="PIRSF005499">
    <property type="entry name" value="PNPase"/>
    <property type="match status" value="1"/>
</dbReference>
<sequence>MHQIDLALTNLTEQYKLDYVARQACGSVWYRSGGTILLASVAVDETPTDDDFLPLVVQYIHKSYAVRKIPGGFIKREGKPSEFETLTSRIIDRTLRPLFPVGYRYPTQITILVLSYDGVSDLQVCALHAAANALLLSSLDFIPPVSSVRIGKVQGSFVINHDKQAMLESSLDLYVAGSKGDILMIEMKGSDESLTEDELMAAIALAKQTIQADCAQYEAKLIPHKSSPKPLPLALTKTHPHIYEHIATHYSNDVRQAITQMSKSERNSELESLAKDIYAKNPIWELESIYDMLGLYKKHQVRAMILQEHRRADGRGLEEVRPISIETNVLPCAHSSALFTRGQTQALVVCTLGSENDAQIQEDLSGGGKERFMFHYNFPGFSVGEASMIGGVGRRELGHGNLAKKALESNIPPTKHTIRLVSEILESNGSSSMASVCGGSLALRACGLDNPLVAGVAMGLVIDGKQYAVLTDIMGLEDHDGDMDFKIAGTKHAITAMQMDIKLGGISPDILHDALHQAKRARIHILEQMEQAAQAIIPHTHLLPKSEYLSIPSYKIPDIIGQGGKVIKDIIERFKVSIDIERENERICIQADCAQNLQNAKAFITQLVSPNAHYEIGEEVDGTIKRIMDFGVFISLPRGNDGLLHISKIPQTMQPLGQFFREGDIIRCAIAGNPKGKIELILC</sequence>
<evidence type="ECO:0000259" key="11">
    <source>
        <dbReference type="PROSITE" id="PS50126"/>
    </source>
</evidence>
<dbReference type="CDD" id="cd11364">
    <property type="entry name" value="RNase_PH_PNPase_2"/>
    <property type="match status" value="1"/>
</dbReference>
<dbReference type="Pfam" id="PF03726">
    <property type="entry name" value="PNPase"/>
    <property type="match status" value="1"/>
</dbReference>
<reference evidence="12 13" key="1">
    <citation type="submission" date="2018-06" db="EMBL/GenBank/DDBJ databases">
        <authorList>
            <consortium name="Pathogen Informatics"/>
            <person name="Doyle S."/>
        </authorList>
    </citation>
    <scope>NUCLEOTIDE SEQUENCE [LARGE SCALE GENOMIC DNA]</scope>
    <source>
        <strain evidence="12 13">NCTC12410</strain>
    </source>
</reference>
<dbReference type="PANTHER" id="PTHR11252">
    <property type="entry name" value="POLYRIBONUCLEOTIDE NUCLEOTIDYLTRANSFERASE"/>
    <property type="match status" value="1"/>
</dbReference>
<dbReference type="Proteomes" id="UP000254841">
    <property type="component" value="Unassembled WGS sequence"/>
</dbReference>
<dbReference type="GO" id="GO:0006402">
    <property type="term" value="P:mRNA catabolic process"/>
    <property type="evidence" value="ECO:0007669"/>
    <property type="project" value="UniProtKB-UniRule"/>
</dbReference>
<dbReference type="InterPro" id="IPR012340">
    <property type="entry name" value="NA-bd_OB-fold"/>
</dbReference>
<evidence type="ECO:0000256" key="8">
    <source>
        <dbReference type="ARBA" id="ARBA00022884"/>
    </source>
</evidence>
<dbReference type="EMBL" id="UGHV01000001">
    <property type="protein sequence ID" value="STO97620.1"/>
    <property type="molecule type" value="Genomic_DNA"/>
</dbReference>
<keyword evidence="3" id="KW-0963">Cytoplasm</keyword>
<evidence type="ECO:0000256" key="1">
    <source>
        <dbReference type="ARBA" id="ARBA00007404"/>
    </source>
</evidence>
<dbReference type="Pfam" id="PF01138">
    <property type="entry name" value="RNase_PH"/>
    <property type="match status" value="2"/>
</dbReference>
<dbReference type="CDD" id="cd02393">
    <property type="entry name" value="KH-I_PNPase"/>
    <property type="match status" value="1"/>
</dbReference>
<dbReference type="Gene3D" id="3.30.1370.10">
    <property type="entry name" value="K Homology domain, type 1"/>
    <property type="match status" value="1"/>
</dbReference>
<evidence type="ECO:0000256" key="5">
    <source>
        <dbReference type="ARBA" id="ARBA00022695"/>
    </source>
</evidence>
<dbReference type="InterPro" id="IPR001247">
    <property type="entry name" value="ExoRNase_PH_dom1"/>
</dbReference>
<evidence type="ECO:0000256" key="7">
    <source>
        <dbReference type="ARBA" id="ARBA00022842"/>
    </source>
</evidence>
<dbReference type="GO" id="GO:0046872">
    <property type="term" value="F:metal ion binding"/>
    <property type="evidence" value="ECO:0007669"/>
    <property type="project" value="UniProtKB-KW"/>
</dbReference>
<dbReference type="InterPro" id="IPR036345">
    <property type="entry name" value="ExoRNase_PH_dom2_sf"/>
</dbReference>
<dbReference type="SMART" id="SM00316">
    <property type="entry name" value="S1"/>
    <property type="match status" value="1"/>
</dbReference>
<dbReference type="GO" id="GO:0000175">
    <property type="term" value="F:3'-5'-RNA exonuclease activity"/>
    <property type="evidence" value="ECO:0007669"/>
    <property type="project" value="TreeGrafter"/>
</dbReference>
<dbReference type="InterPro" id="IPR004087">
    <property type="entry name" value="KH_dom"/>
</dbReference>
<dbReference type="GO" id="GO:0004654">
    <property type="term" value="F:polyribonucleotide nucleotidyltransferase activity"/>
    <property type="evidence" value="ECO:0007669"/>
    <property type="project" value="UniProtKB-UniRule"/>
</dbReference>
<dbReference type="InterPro" id="IPR027408">
    <property type="entry name" value="PNPase/RNase_PH_dom_sf"/>
</dbReference>
<dbReference type="NCBIfam" id="NF008805">
    <property type="entry name" value="PRK11824.1"/>
    <property type="match status" value="1"/>
</dbReference>
<dbReference type="NCBIfam" id="TIGR03591">
    <property type="entry name" value="polynuc_phos"/>
    <property type="match status" value="1"/>
</dbReference>
<evidence type="ECO:0000313" key="13">
    <source>
        <dbReference type="Proteomes" id="UP000254841"/>
    </source>
</evidence>
<dbReference type="FunFam" id="3.30.1370.10:FF:000001">
    <property type="entry name" value="Polyribonucleotide nucleotidyltransferase"/>
    <property type="match status" value="1"/>
</dbReference>
<keyword evidence="8 10" id="KW-0694">RNA-binding</keyword>
<evidence type="ECO:0000256" key="4">
    <source>
        <dbReference type="ARBA" id="ARBA00022679"/>
    </source>
</evidence>
<accession>A0A377J593</accession>
<dbReference type="InterPro" id="IPR004088">
    <property type="entry name" value="KH_dom_type_1"/>
</dbReference>
<dbReference type="FunFam" id="3.30.230.70:FF:000029">
    <property type="entry name" value="Polyribonucleotide nucleotidyltransferase"/>
    <property type="match status" value="1"/>
</dbReference>
<evidence type="ECO:0000256" key="9">
    <source>
        <dbReference type="NCBIfam" id="TIGR03591"/>
    </source>
</evidence>
<dbReference type="Gene3D" id="2.40.50.140">
    <property type="entry name" value="Nucleic acid-binding proteins"/>
    <property type="match status" value="1"/>
</dbReference>
<dbReference type="InterPro" id="IPR020568">
    <property type="entry name" value="Ribosomal_Su5_D2-typ_SF"/>
</dbReference>
<keyword evidence="5 12" id="KW-0548">Nucleotidyltransferase</keyword>
<organism evidence="12 13">
    <name type="scientific">Helicobacter canis</name>
    <dbReference type="NCBI Taxonomy" id="29419"/>
    <lineage>
        <taxon>Bacteria</taxon>
        <taxon>Pseudomonadati</taxon>
        <taxon>Campylobacterota</taxon>
        <taxon>Epsilonproteobacteria</taxon>
        <taxon>Campylobacterales</taxon>
        <taxon>Helicobacteraceae</taxon>
        <taxon>Helicobacter</taxon>
    </lineage>
</organism>
<evidence type="ECO:0000256" key="6">
    <source>
        <dbReference type="ARBA" id="ARBA00022723"/>
    </source>
</evidence>
<keyword evidence="6" id="KW-0479">Metal-binding</keyword>
<dbReference type="EC" id="2.7.7.8" evidence="2 9"/>
<dbReference type="SUPFAM" id="SSF54211">
    <property type="entry name" value="Ribosomal protein S5 domain 2-like"/>
    <property type="match status" value="2"/>
</dbReference>
<protein>
    <recommendedName>
        <fullName evidence="2 9">Polyribonucleotide nucleotidyltransferase</fullName>
        <ecNumber evidence="2 9">2.7.7.8</ecNumber>
    </recommendedName>
</protein>
<dbReference type="AlphaFoldDB" id="A0A377J593"/>
<dbReference type="InterPro" id="IPR003029">
    <property type="entry name" value="S1_domain"/>
</dbReference>
<evidence type="ECO:0000256" key="2">
    <source>
        <dbReference type="ARBA" id="ARBA00012416"/>
    </source>
</evidence>
<dbReference type="Pfam" id="PF00575">
    <property type="entry name" value="S1"/>
    <property type="match status" value="1"/>
</dbReference>
<dbReference type="SUPFAM" id="SSF55666">
    <property type="entry name" value="Ribonuclease PH domain 2-like"/>
    <property type="match status" value="2"/>
</dbReference>
<dbReference type="GO" id="GO:0003723">
    <property type="term" value="F:RNA binding"/>
    <property type="evidence" value="ECO:0007669"/>
    <property type="project" value="UniProtKB-UniRule"/>
</dbReference>
<evidence type="ECO:0000256" key="10">
    <source>
        <dbReference type="PROSITE-ProRule" id="PRU00117"/>
    </source>
</evidence>
<dbReference type="Gene3D" id="3.30.230.70">
    <property type="entry name" value="GHMP Kinase, N-terminal domain"/>
    <property type="match status" value="2"/>
</dbReference>
<dbReference type="GO" id="GO:0006396">
    <property type="term" value="P:RNA processing"/>
    <property type="evidence" value="ECO:0007669"/>
    <property type="project" value="InterPro"/>
</dbReference>
<dbReference type="RefSeq" id="WP_115011844.1">
    <property type="nucleotide sequence ID" value="NZ_UGHV01000001.1"/>
</dbReference>
<dbReference type="InterPro" id="IPR015848">
    <property type="entry name" value="PNPase_PH_RNA-bd_bac/org-type"/>
</dbReference>
<dbReference type="CDD" id="cd00164">
    <property type="entry name" value="S1_like"/>
    <property type="match status" value="1"/>
</dbReference>
<dbReference type="InterPro" id="IPR012162">
    <property type="entry name" value="PNPase"/>
</dbReference>
<dbReference type="Pfam" id="PF03725">
    <property type="entry name" value="RNase_PH_C"/>
    <property type="match status" value="2"/>
</dbReference>